<sequence length="67" mass="7790">MSSSPSIQDDDGTTMWDEEDNDEDTSRLQRDEDMRQRSGTTSRPGYRITRRQRHGDNDVMPTRDNNG</sequence>
<feature type="region of interest" description="Disordered" evidence="1">
    <location>
        <begin position="1"/>
        <end position="67"/>
    </location>
</feature>
<keyword evidence="3" id="KW-1185">Reference proteome</keyword>
<name>A0A0C9Y7K2_9AGAR</name>
<dbReference type="AlphaFoldDB" id="A0A0C9Y7K2"/>
<accession>A0A0C9Y7K2</accession>
<dbReference type="HOGENOM" id="CLU_2812769_0_0_1"/>
<organism evidence="2 3">
    <name type="scientific">Laccaria amethystina LaAM-08-1</name>
    <dbReference type="NCBI Taxonomy" id="1095629"/>
    <lineage>
        <taxon>Eukaryota</taxon>
        <taxon>Fungi</taxon>
        <taxon>Dikarya</taxon>
        <taxon>Basidiomycota</taxon>
        <taxon>Agaricomycotina</taxon>
        <taxon>Agaricomycetes</taxon>
        <taxon>Agaricomycetidae</taxon>
        <taxon>Agaricales</taxon>
        <taxon>Agaricineae</taxon>
        <taxon>Hydnangiaceae</taxon>
        <taxon>Laccaria</taxon>
    </lineage>
</organism>
<dbReference type="EMBL" id="KN838537">
    <property type="protein sequence ID" value="KIK09984.1"/>
    <property type="molecule type" value="Genomic_DNA"/>
</dbReference>
<evidence type="ECO:0000256" key="1">
    <source>
        <dbReference type="SAM" id="MobiDB-lite"/>
    </source>
</evidence>
<protein>
    <submittedName>
        <fullName evidence="2">Unplaced genomic scaffold K443scaffold_2, whole genome shotgun sequence</fullName>
    </submittedName>
</protein>
<dbReference type="Proteomes" id="UP000054477">
    <property type="component" value="Unassembled WGS sequence"/>
</dbReference>
<evidence type="ECO:0000313" key="3">
    <source>
        <dbReference type="Proteomes" id="UP000054477"/>
    </source>
</evidence>
<feature type="compositionally biased region" description="Acidic residues" evidence="1">
    <location>
        <begin position="8"/>
        <end position="23"/>
    </location>
</feature>
<evidence type="ECO:0000313" key="2">
    <source>
        <dbReference type="EMBL" id="KIK09984.1"/>
    </source>
</evidence>
<reference evidence="2 3" key="1">
    <citation type="submission" date="2014-04" db="EMBL/GenBank/DDBJ databases">
        <authorList>
            <consortium name="DOE Joint Genome Institute"/>
            <person name="Kuo A."/>
            <person name="Kohler A."/>
            <person name="Nagy L.G."/>
            <person name="Floudas D."/>
            <person name="Copeland A."/>
            <person name="Barry K.W."/>
            <person name="Cichocki N."/>
            <person name="Veneault-Fourrey C."/>
            <person name="LaButti K."/>
            <person name="Lindquist E.A."/>
            <person name="Lipzen A."/>
            <person name="Lundell T."/>
            <person name="Morin E."/>
            <person name="Murat C."/>
            <person name="Sun H."/>
            <person name="Tunlid A."/>
            <person name="Henrissat B."/>
            <person name="Grigoriev I.V."/>
            <person name="Hibbett D.S."/>
            <person name="Martin F."/>
            <person name="Nordberg H.P."/>
            <person name="Cantor M.N."/>
            <person name="Hua S.X."/>
        </authorList>
    </citation>
    <scope>NUCLEOTIDE SEQUENCE [LARGE SCALE GENOMIC DNA]</scope>
    <source>
        <strain evidence="2 3">LaAM-08-1</strain>
    </source>
</reference>
<feature type="compositionally biased region" description="Basic and acidic residues" evidence="1">
    <location>
        <begin position="24"/>
        <end position="36"/>
    </location>
</feature>
<reference evidence="3" key="2">
    <citation type="submission" date="2015-01" db="EMBL/GenBank/DDBJ databases">
        <title>Evolutionary Origins and Diversification of the Mycorrhizal Mutualists.</title>
        <authorList>
            <consortium name="DOE Joint Genome Institute"/>
            <consortium name="Mycorrhizal Genomics Consortium"/>
            <person name="Kohler A."/>
            <person name="Kuo A."/>
            <person name="Nagy L.G."/>
            <person name="Floudas D."/>
            <person name="Copeland A."/>
            <person name="Barry K.W."/>
            <person name="Cichocki N."/>
            <person name="Veneault-Fourrey C."/>
            <person name="LaButti K."/>
            <person name="Lindquist E.A."/>
            <person name="Lipzen A."/>
            <person name="Lundell T."/>
            <person name="Morin E."/>
            <person name="Murat C."/>
            <person name="Riley R."/>
            <person name="Ohm R."/>
            <person name="Sun H."/>
            <person name="Tunlid A."/>
            <person name="Henrissat B."/>
            <person name="Grigoriev I.V."/>
            <person name="Hibbett D.S."/>
            <person name="Martin F."/>
        </authorList>
    </citation>
    <scope>NUCLEOTIDE SEQUENCE [LARGE SCALE GENOMIC DNA]</scope>
    <source>
        <strain evidence="3">LaAM-08-1</strain>
    </source>
</reference>
<proteinExistence type="predicted"/>
<gene>
    <name evidence="2" type="ORF">K443DRAFT_563</name>
</gene>